<dbReference type="EMBL" id="CM007382">
    <property type="protein sequence ID" value="ONK78296.1"/>
    <property type="molecule type" value="Genomic_DNA"/>
</dbReference>
<dbReference type="Proteomes" id="UP000243459">
    <property type="component" value="Chromosome 2"/>
</dbReference>
<feature type="domain" description="ArsA/GET3 Anion-transporting ATPase-like" evidence="2">
    <location>
        <begin position="63"/>
        <end position="128"/>
    </location>
</feature>
<dbReference type="InterPro" id="IPR016300">
    <property type="entry name" value="ATPase_ArsA/GET3"/>
</dbReference>
<dbReference type="Gramene" id="ONK78296">
    <property type="protein sequence ID" value="ONK78296"/>
    <property type="gene ID" value="A4U43_C02F16790"/>
</dbReference>
<evidence type="ECO:0000259" key="2">
    <source>
        <dbReference type="Pfam" id="PF02374"/>
    </source>
</evidence>
<proteinExistence type="inferred from homology"/>
<dbReference type="Gene3D" id="3.40.50.300">
    <property type="entry name" value="P-loop containing nucleotide triphosphate hydrolases"/>
    <property type="match status" value="1"/>
</dbReference>
<keyword evidence="4" id="KW-1185">Reference proteome</keyword>
<reference evidence="4" key="1">
    <citation type="journal article" date="2017" name="Nat. Commun.">
        <title>The asparagus genome sheds light on the origin and evolution of a young Y chromosome.</title>
        <authorList>
            <person name="Harkess A."/>
            <person name="Zhou J."/>
            <person name="Xu C."/>
            <person name="Bowers J.E."/>
            <person name="Van der Hulst R."/>
            <person name="Ayyampalayam S."/>
            <person name="Mercati F."/>
            <person name="Riccardi P."/>
            <person name="McKain M.R."/>
            <person name="Kakrana A."/>
            <person name="Tang H."/>
            <person name="Ray J."/>
            <person name="Groenendijk J."/>
            <person name="Arikit S."/>
            <person name="Mathioni S.M."/>
            <person name="Nakano M."/>
            <person name="Shan H."/>
            <person name="Telgmann-Rauber A."/>
            <person name="Kanno A."/>
            <person name="Yue Z."/>
            <person name="Chen H."/>
            <person name="Li W."/>
            <person name="Chen Y."/>
            <person name="Xu X."/>
            <person name="Zhang Y."/>
            <person name="Luo S."/>
            <person name="Chen H."/>
            <person name="Gao J."/>
            <person name="Mao Z."/>
            <person name="Pires J.C."/>
            <person name="Luo M."/>
            <person name="Kudrna D."/>
            <person name="Wing R.A."/>
            <person name="Meyers B.C."/>
            <person name="Yi K."/>
            <person name="Kong H."/>
            <person name="Lavrijsen P."/>
            <person name="Sunseri F."/>
            <person name="Falavigna A."/>
            <person name="Ye Y."/>
            <person name="Leebens-Mack J.H."/>
            <person name="Chen G."/>
        </authorList>
    </citation>
    <scope>NUCLEOTIDE SEQUENCE [LARGE SCALE GENOMIC DNA]</scope>
    <source>
        <strain evidence="4">cv. DH0086</strain>
    </source>
</reference>
<dbReference type="GO" id="GO:0005524">
    <property type="term" value="F:ATP binding"/>
    <property type="evidence" value="ECO:0007669"/>
    <property type="project" value="InterPro"/>
</dbReference>
<evidence type="ECO:0000313" key="4">
    <source>
        <dbReference type="Proteomes" id="UP000243459"/>
    </source>
</evidence>
<dbReference type="InterPro" id="IPR025723">
    <property type="entry name" value="ArsA/GET3_ATPase-like"/>
</dbReference>
<comment type="similarity">
    <text evidence="1">Belongs to the arsA ATPase family.</text>
</comment>
<dbReference type="GO" id="GO:0016887">
    <property type="term" value="F:ATP hydrolysis activity"/>
    <property type="evidence" value="ECO:0007669"/>
    <property type="project" value="InterPro"/>
</dbReference>
<organism evidence="3 4">
    <name type="scientific">Asparagus officinalis</name>
    <name type="common">Garden asparagus</name>
    <dbReference type="NCBI Taxonomy" id="4686"/>
    <lineage>
        <taxon>Eukaryota</taxon>
        <taxon>Viridiplantae</taxon>
        <taxon>Streptophyta</taxon>
        <taxon>Embryophyta</taxon>
        <taxon>Tracheophyta</taxon>
        <taxon>Spermatophyta</taxon>
        <taxon>Magnoliopsida</taxon>
        <taxon>Liliopsida</taxon>
        <taxon>Asparagales</taxon>
        <taxon>Asparagaceae</taxon>
        <taxon>Asparagoideae</taxon>
        <taxon>Asparagus</taxon>
    </lineage>
</organism>
<dbReference type="SUPFAM" id="SSF52540">
    <property type="entry name" value="P-loop containing nucleoside triphosphate hydrolases"/>
    <property type="match status" value="1"/>
</dbReference>
<name>A0A5P1FJ00_ASPOF</name>
<dbReference type="PANTHER" id="PTHR10803">
    <property type="entry name" value="ARSENICAL PUMP-DRIVING ATPASE ARSENITE-TRANSLOCATING ATPASE"/>
    <property type="match status" value="1"/>
</dbReference>
<evidence type="ECO:0000313" key="3">
    <source>
        <dbReference type="EMBL" id="ONK78296.1"/>
    </source>
</evidence>
<sequence>MHGHAELDPGWAPGDSISWKQPCGPRCVLSRSNGGHGFVMRQEEMEMMPEASVKNILEQESLKWVFVGGKGGVGKTTCSSIIAILLASVRQSVLVISTDPAHNLSDAFQQRFTKIPTLVNGFTNLFAMVFTHSLFR</sequence>
<dbReference type="GO" id="GO:0071816">
    <property type="term" value="P:tail-anchored membrane protein insertion into ER membrane"/>
    <property type="evidence" value="ECO:0007669"/>
    <property type="project" value="TreeGrafter"/>
</dbReference>
<dbReference type="InterPro" id="IPR027417">
    <property type="entry name" value="P-loop_NTPase"/>
</dbReference>
<evidence type="ECO:0000256" key="1">
    <source>
        <dbReference type="ARBA" id="ARBA00011040"/>
    </source>
</evidence>
<dbReference type="AlphaFoldDB" id="A0A5P1FJ00"/>
<gene>
    <name evidence="3" type="ORF">A4U43_C02F16790</name>
</gene>
<dbReference type="GO" id="GO:0043529">
    <property type="term" value="C:GET complex"/>
    <property type="evidence" value="ECO:0007669"/>
    <property type="project" value="TreeGrafter"/>
</dbReference>
<protein>
    <recommendedName>
        <fullName evidence="2">ArsA/GET3 Anion-transporting ATPase-like domain-containing protein</fullName>
    </recommendedName>
</protein>
<dbReference type="Pfam" id="PF02374">
    <property type="entry name" value="ArsA_ATPase"/>
    <property type="match status" value="1"/>
</dbReference>
<accession>A0A5P1FJ00</accession>
<dbReference type="PANTHER" id="PTHR10803:SF3">
    <property type="entry name" value="ATPASE GET3"/>
    <property type="match status" value="1"/>
</dbReference>